<evidence type="ECO:0000256" key="3">
    <source>
        <dbReference type="SAM" id="SignalP"/>
    </source>
</evidence>
<comment type="caution">
    <text evidence="4">The sequence shown here is derived from an EMBL/GenBank/DDBJ whole genome shotgun (WGS) entry which is preliminary data.</text>
</comment>
<keyword evidence="2" id="KW-0812">Transmembrane</keyword>
<feature type="compositionally biased region" description="Pro residues" evidence="1">
    <location>
        <begin position="31"/>
        <end position="42"/>
    </location>
</feature>
<protein>
    <submittedName>
        <fullName evidence="4">Uncharacterized protein</fullName>
    </submittedName>
</protein>
<feature type="chain" id="PRO_5040500548" evidence="3">
    <location>
        <begin position="21"/>
        <end position="309"/>
    </location>
</feature>
<name>A0A9P9EBX4_9HYPO</name>
<dbReference type="EMBL" id="JAGMUU010000017">
    <property type="protein sequence ID" value="KAH7134663.1"/>
    <property type="molecule type" value="Genomic_DNA"/>
</dbReference>
<dbReference type="Proteomes" id="UP000717696">
    <property type="component" value="Unassembled WGS sequence"/>
</dbReference>
<evidence type="ECO:0000256" key="1">
    <source>
        <dbReference type="SAM" id="MobiDB-lite"/>
    </source>
</evidence>
<dbReference type="AlphaFoldDB" id="A0A9P9EBX4"/>
<evidence type="ECO:0000256" key="2">
    <source>
        <dbReference type="SAM" id="Phobius"/>
    </source>
</evidence>
<keyword evidence="5" id="KW-1185">Reference proteome</keyword>
<accession>A0A9P9EBX4</accession>
<feature type="transmembrane region" description="Helical" evidence="2">
    <location>
        <begin position="237"/>
        <end position="260"/>
    </location>
</feature>
<keyword evidence="3" id="KW-0732">Signal</keyword>
<sequence>MRHHGLCILVFGSYVRLGTSTPQQTSSALSTPPPRPTPPPKEPANVKRQDRPSDTCGFVAGSVPVRCSSGTCGYLFVFGDANAHVGCCHEKGCVFQTTCIEDGFASGTGSLAWFVSHFPALTWISTDGSTAPENPPCVQPTHGQTTRQFPFDAQHQDSPRPCPTRAIIRPSQRPILPIPMIRMLLVFSLFNPQRPVQPKTLPWIDSNTVTNHMTGADADSGSPGGLPVYDLAARQRIGAGVGSGGFALLLLGFFAVYGCWKRPRPRSRHLSPSPSQATEIQILAPSEDSEVRGTQGHGMGYARVPLNVT</sequence>
<proteinExistence type="predicted"/>
<keyword evidence="2" id="KW-1133">Transmembrane helix</keyword>
<organism evidence="4 5">
    <name type="scientific">Dactylonectria estremocensis</name>
    <dbReference type="NCBI Taxonomy" id="1079267"/>
    <lineage>
        <taxon>Eukaryota</taxon>
        <taxon>Fungi</taxon>
        <taxon>Dikarya</taxon>
        <taxon>Ascomycota</taxon>
        <taxon>Pezizomycotina</taxon>
        <taxon>Sordariomycetes</taxon>
        <taxon>Hypocreomycetidae</taxon>
        <taxon>Hypocreales</taxon>
        <taxon>Nectriaceae</taxon>
        <taxon>Dactylonectria</taxon>
    </lineage>
</organism>
<reference evidence="4" key="1">
    <citation type="journal article" date="2021" name="Nat. Commun.">
        <title>Genetic determinants of endophytism in the Arabidopsis root mycobiome.</title>
        <authorList>
            <person name="Mesny F."/>
            <person name="Miyauchi S."/>
            <person name="Thiergart T."/>
            <person name="Pickel B."/>
            <person name="Atanasova L."/>
            <person name="Karlsson M."/>
            <person name="Huettel B."/>
            <person name="Barry K.W."/>
            <person name="Haridas S."/>
            <person name="Chen C."/>
            <person name="Bauer D."/>
            <person name="Andreopoulos W."/>
            <person name="Pangilinan J."/>
            <person name="LaButti K."/>
            <person name="Riley R."/>
            <person name="Lipzen A."/>
            <person name="Clum A."/>
            <person name="Drula E."/>
            <person name="Henrissat B."/>
            <person name="Kohler A."/>
            <person name="Grigoriev I.V."/>
            <person name="Martin F.M."/>
            <person name="Hacquard S."/>
        </authorList>
    </citation>
    <scope>NUCLEOTIDE SEQUENCE</scope>
    <source>
        <strain evidence="4">MPI-CAGE-AT-0021</strain>
    </source>
</reference>
<feature type="region of interest" description="Disordered" evidence="1">
    <location>
        <begin position="21"/>
        <end position="51"/>
    </location>
</feature>
<dbReference type="OrthoDB" id="5079492at2759"/>
<feature type="compositionally biased region" description="Polar residues" evidence="1">
    <location>
        <begin position="21"/>
        <end position="30"/>
    </location>
</feature>
<gene>
    <name evidence="4" type="ORF">B0J13DRAFT_560919</name>
</gene>
<evidence type="ECO:0000313" key="4">
    <source>
        <dbReference type="EMBL" id="KAH7134663.1"/>
    </source>
</evidence>
<feature type="signal peptide" evidence="3">
    <location>
        <begin position="1"/>
        <end position="20"/>
    </location>
</feature>
<keyword evidence="2" id="KW-0472">Membrane</keyword>
<evidence type="ECO:0000313" key="5">
    <source>
        <dbReference type="Proteomes" id="UP000717696"/>
    </source>
</evidence>